<keyword evidence="2" id="KW-0812">Transmembrane</keyword>
<dbReference type="Pfam" id="PF03816">
    <property type="entry name" value="LytR_cpsA_psr"/>
    <property type="match status" value="1"/>
</dbReference>
<dbReference type="AlphaFoldDB" id="A0A7W0HPW1"/>
<keyword evidence="2" id="KW-0472">Membrane</keyword>
<comment type="similarity">
    <text evidence="1">Belongs to the LytR/CpsA/Psr (LCP) family.</text>
</comment>
<evidence type="ECO:0000256" key="1">
    <source>
        <dbReference type="ARBA" id="ARBA00006068"/>
    </source>
</evidence>
<dbReference type="RefSeq" id="WP_181610097.1">
    <property type="nucleotide sequence ID" value="NZ_BAABAM010000002.1"/>
</dbReference>
<evidence type="ECO:0000313" key="4">
    <source>
        <dbReference type="EMBL" id="MBA2891278.1"/>
    </source>
</evidence>
<dbReference type="NCBIfam" id="TIGR00350">
    <property type="entry name" value="lytR_cpsA_psr"/>
    <property type="match status" value="1"/>
</dbReference>
<dbReference type="PANTHER" id="PTHR33392">
    <property type="entry name" value="POLYISOPRENYL-TEICHOIC ACID--PEPTIDOGLYCAN TEICHOIC ACID TRANSFERASE TAGU"/>
    <property type="match status" value="1"/>
</dbReference>
<dbReference type="PANTHER" id="PTHR33392:SF6">
    <property type="entry name" value="POLYISOPRENYL-TEICHOIC ACID--PEPTIDOGLYCAN TEICHOIC ACID TRANSFERASE TAGU"/>
    <property type="match status" value="1"/>
</dbReference>
<keyword evidence="2" id="KW-1133">Transmembrane helix</keyword>
<organism evidence="4 5">
    <name type="scientific">Nonomuraea soli</name>
    <dbReference type="NCBI Taxonomy" id="1032476"/>
    <lineage>
        <taxon>Bacteria</taxon>
        <taxon>Bacillati</taxon>
        <taxon>Actinomycetota</taxon>
        <taxon>Actinomycetes</taxon>
        <taxon>Streptosporangiales</taxon>
        <taxon>Streptosporangiaceae</taxon>
        <taxon>Nonomuraea</taxon>
    </lineage>
</organism>
<sequence length="324" mass="35395">MDDLTMLRDLGRELENEPPARLVRQRERVFRKPRPRLGWLTISLAALATAVAIAVPAVIADLRPVLHGIPATAPRTAMNVLLVGSDTREGPENARYGPALSRTDAGGRSDTLLVAHIPADRTRISVVNIPRDSLVELPRCGGGRLGMINSAYNAGGVACARETVEKLTGLRVDHTVEIDFAGLKGVVDALGGVEFTVPEDISDRQAKLELKKGRQVLNGEQALGWLRLRHLGDGTDLARIKRQQALMAAMVGQVKRSLDDPAKIKRFLDSAVRMVRTDLDPSVLYTVAGSEVKFLSVPVGPHSEDPNRLRWLQPDAQKLFDKLK</sequence>
<dbReference type="Proteomes" id="UP000530928">
    <property type="component" value="Unassembled WGS sequence"/>
</dbReference>
<reference evidence="4 5" key="1">
    <citation type="submission" date="2020-07" db="EMBL/GenBank/DDBJ databases">
        <title>Genomic Encyclopedia of Type Strains, Phase IV (KMG-IV): sequencing the most valuable type-strain genomes for metagenomic binning, comparative biology and taxonomic classification.</title>
        <authorList>
            <person name="Goeker M."/>
        </authorList>
    </citation>
    <scope>NUCLEOTIDE SEQUENCE [LARGE SCALE GENOMIC DNA]</scope>
    <source>
        <strain evidence="4 5">DSM 45533</strain>
    </source>
</reference>
<keyword evidence="5" id="KW-1185">Reference proteome</keyword>
<protein>
    <submittedName>
        <fullName evidence="4">LCP family protein required for cell wall assembly</fullName>
    </submittedName>
</protein>
<comment type="caution">
    <text evidence="4">The sequence shown here is derived from an EMBL/GenBank/DDBJ whole genome shotgun (WGS) entry which is preliminary data.</text>
</comment>
<evidence type="ECO:0000256" key="2">
    <source>
        <dbReference type="SAM" id="Phobius"/>
    </source>
</evidence>
<dbReference type="InterPro" id="IPR004474">
    <property type="entry name" value="LytR_CpsA_psr"/>
</dbReference>
<feature type="transmembrane region" description="Helical" evidence="2">
    <location>
        <begin position="37"/>
        <end position="59"/>
    </location>
</feature>
<proteinExistence type="inferred from homology"/>
<dbReference type="Gene3D" id="3.40.630.190">
    <property type="entry name" value="LCP protein"/>
    <property type="match status" value="1"/>
</dbReference>
<evidence type="ECO:0000313" key="5">
    <source>
        <dbReference type="Proteomes" id="UP000530928"/>
    </source>
</evidence>
<accession>A0A7W0HPW1</accession>
<evidence type="ECO:0000259" key="3">
    <source>
        <dbReference type="Pfam" id="PF03816"/>
    </source>
</evidence>
<dbReference type="InterPro" id="IPR050922">
    <property type="entry name" value="LytR/CpsA/Psr_CW_biosynth"/>
</dbReference>
<feature type="domain" description="Cell envelope-related transcriptional attenuator" evidence="3">
    <location>
        <begin position="108"/>
        <end position="255"/>
    </location>
</feature>
<dbReference type="EMBL" id="JACDUR010000003">
    <property type="protein sequence ID" value="MBA2891278.1"/>
    <property type="molecule type" value="Genomic_DNA"/>
</dbReference>
<gene>
    <name evidence="4" type="ORF">HNR30_002619</name>
</gene>
<name>A0A7W0HPW1_9ACTN</name>